<dbReference type="RefSeq" id="WP_101818415.1">
    <property type="nucleotide sequence ID" value="NZ_PJZF01000029.1"/>
</dbReference>
<accession>A0A2N5DV22</accession>
<dbReference type="AlphaFoldDB" id="A0A2N5DV22"/>
<evidence type="ECO:0000313" key="2">
    <source>
        <dbReference type="EMBL" id="PLR30840.1"/>
    </source>
</evidence>
<dbReference type="Proteomes" id="UP000234240">
    <property type="component" value="Unassembled WGS sequence"/>
</dbReference>
<sequence>MHRTNLRKVGGSVMLAVPPALLDILHLEAGATVGLTVDNGRLVMEPQARVRYTLSELLAKCDENAEPDVEDRQWLDGASTGNEVL</sequence>
<keyword evidence="3" id="KW-1185">Reference proteome</keyword>
<proteinExistence type="predicted"/>
<dbReference type="Gene3D" id="2.10.260.10">
    <property type="match status" value="1"/>
</dbReference>
<dbReference type="SMART" id="SM00966">
    <property type="entry name" value="SpoVT_AbrB"/>
    <property type="match status" value="1"/>
</dbReference>
<organism evidence="2 3">
    <name type="scientific">Chimaeribacter californicus</name>
    <dbReference type="NCBI Taxonomy" id="2060067"/>
    <lineage>
        <taxon>Bacteria</taxon>
        <taxon>Pseudomonadati</taxon>
        <taxon>Pseudomonadota</taxon>
        <taxon>Gammaproteobacteria</taxon>
        <taxon>Enterobacterales</taxon>
        <taxon>Yersiniaceae</taxon>
        <taxon>Chimaeribacter</taxon>
    </lineage>
</organism>
<comment type="caution">
    <text evidence="2">The sequence shown here is derived from an EMBL/GenBank/DDBJ whole genome shotgun (WGS) entry which is preliminary data.</text>
</comment>
<evidence type="ECO:0000259" key="1">
    <source>
        <dbReference type="SMART" id="SM00966"/>
    </source>
</evidence>
<dbReference type="EMBL" id="PJZF01000029">
    <property type="protein sequence ID" value="PLR30840.1"/>
    <property type="molecule type" value="Genomic_DNA"/>
</dbReference>
<dbReference type="InterPro" id="IPR007159">
    <property type="entry name" value="SpoVT-AbrB_dom"/>
</dbReference>
<dbReference type="OrthoDB" id="9795766at2"/>
<dbReference type="SUPFAM" id="SSF89447">
    <property type="entry name" value="AbrB/MazE/MraZ-like"/>
    <property type="match status" value="1"/>
</dbReference>
<name>A0A2N5DV22_9GAMM</name>
<protein>
    <submittedName>
        <fullName evidence="2">Antitoxin</fullName>
    </submittedName>
</protein>
<dbReference type="InterPro" id="IPR037914">
    <property type="entry name" value="SpoVT-AbrB_sf"/>
</dbReference>
<evidence type="ECO:0000313" key="3">
    <source>
        <dbReference type="Proteomes" id="UP000234240"/>
    </source>
</evidence>
<reference evidence="2 3" key="1">
    <citation type="submission" date="2017-12" db="EMBL/GenBank/DDBJ databases">
        <title>Characterization of six clinical isolates of Enterochimera gen. nov., a novel genus of the Yersiniaciae family and the three species Enterochimera arupensis sp. nov., Enterochimera coloradensis sp. nov, and Enterochimera californica sp. nov.</title>
        <authorList>
            <person name="Rossi A."/>
            <person name="Fisher M."/>
        </authorList>
    </citation>
    <scope>NUCLEOTIDE SEQUENCE [LARGE SCALE GENOMIC DNA]</scope>
    <source>
        <strain evidence="3">2015-Iso6</strain>
    </source>
</reference>
<gene>
    <name evidence="2" type="ORF">CYR55_21775</name>
</gene>
<feature type="domain" description="SpoVT-AbrB" evidence="1">
    <location>
        <begin position="7"/>
        <end position="52"/>
    </location>
</feature>
<dbReference type="GO" id="GO:0003677">
    <property type="term" value="F:DNA binding"/>
    <property type="evidence" value="ECO:0007669"/>
    <property type="project" value="InterPro"/>
</dbReference>